<evidence type="ECO:0000313" key="5">
    <source>
        <dbReference type="Proteomes" id="UP000287352"/>
    </source>
</evidence>
<protein>
    <recommendedName>
        <fullName evidence="3">Response regulatory domain-containing protein</fullName>
    </recommendedName>
</protein>
<dbReference type="Gene3D" id="3.40.50.2300">
    <property type="match status" value="1"/>
</dbReference>
<dbReference type="PROSITE" id="PS50110">
    <property type="entry name" value="RESPONSE_REGULATORY"/>
    <property type="match status" value="1"/>
</dbReference>
<comment type="caution">
    <text evidence="4">The sequence shown here is derived from an EMBL/GenBank/DDBJ whole genome shotgun (WGS) entry which is preliminary data.</text>
</comment>
<keyword evidence="5" id="KW-1185">Reference proteome</keyword>
<evidence type="ECO:0000256" key="2">
    <source>
        <dbReference type="PROSITE-ProRule" id="PRU00169"/>
    </source>
</evidence>
<evidence type="ECO:0000313" key="4">
    <source>
        <dbReference type="EMBL" id="GCE15150.1"/>
    </source>
</evidence>
<keyword evidence="1 2" id="KW-0597">Phosphoprotein</keyword>
<dbReference type="OrthoDB" id="161747at2"/>
<feature type="domain" description="Response regulatory" evidence="3">
    <location>
        <begin position="4"/>
        <end position="117"/>
    </location>
</feature>
<dbReference type="GO" id="GO:0000160">
    <property type="term" value="P:phosphorelay signal transduction system"/>
    <property type="evidence" value="ECO:0007669"/>
    <property type="project" value="InterPro"/>
</dbReference>
<dbReference type="Proteomes" id="UP000287352">
    <property type="component" value="Unassembled WGS sequence"/>
</dbReference>
<name>A0A402A7K7_9CHLR</name>
<proteinExistence type="predicted"/>
<dbReference type="RefSeq" id="WP_126582650.1">
    <property type="nucleotide sequence ID" value="NZ_BIFR01000002.1"/>
</dbReference>
<dbReference type="PANTHER" id="PTHR44591">
    <property type="entry name" value="STRESS RESPONSE REGULATOR PROTEIN 1"/>
    <property type="match status" value="1"/>
</dbReference>
<dbReference type="PANTHER" id="PTHR44591:SF3">
    <property type="entry name" value="RESPONSE REGULATORY DOMAIN-CONTAINING PROTEIN"/>
    <property type="match status" value="1"/>
</dbReference>
<dbReference type="AlphaFoldDB" id="A0A402A7K7"/>
<dbReference type="EMBL" id="BIFR01000002">
    <property type="protein sequence ID" value="GCE15150.1"/>
    <property type="molecule type" value="Genomic_DNA"/>
</dbReference>
<organism evidence="4 5">
    <name type="scientific">Tengunoibacter tsumagoiensis</name>
    <dbReference type="NCBI Taxonomy" id="2014871"/>
    <lineage>
        <taxon>Bacteria</taxon>
        <taxon>Bacillati</taxon>
        <taxon>Chloroflexota</taxon>
        <taxon>Ktedonobacteria</taxon>
        <taxon>Ktedonobacterales</taxon>
        <taxon>Dictyobacteraceae</taxon>
        <taxon>Tengunoibacter</taxon>
    </lineage>
</organism>
<evidence type="ECO:0000256" key="1">
    <source>
        <dbReference type="ARBA" id="ARBA00022553"/>
    </source>
</evidence>
<dbReference type="SMART" id="SM00448">
    <property type="entry name" value="REC"/>
    <property type="match status" value="1"/>
</dbReference>
<dbReference type="SUPFAM" id="SSF52172">
    <property type="entry name" value="CheY-like"/>
    <property type="match status" value="1"/>
</dbReference>
<reference evidence="5" key="1">
    <citation type="submission" date="2018-12" db="EMBL/GenBank/DDBJ databases">
        <title>Tengunoibacter tsumagoiensis gen. nov., sp. nov., Dictyobacter kobayashii sp. nov., D. alpinus sp. nov., and D. joshuensis sp. nov. and description of Dictyobacteraceae fam. nov. within the order Ktedonobacterales isolated from Tengu-no-mugimeshi.</title>
        <authorList>
            <person name="Wang C.M."/>
            <person name="Zheng Y."/>
            <person name="Sakai Y."/>
            <person name="Toyoda A."/>
            <person name="Minakuchi Y."/>
            <person name="Abe K."/>
            <person name="Yokota A."/>
            <person name="Yabe S."/>
        </authorList>
    </citation>
    <scope>NUCLEOTIDE SEQUENCE [LARGE SCALE GENOMIC DNA]</scope>
    <source>
        <strain evidence="5">Uno3</strain>
    </source>
</reference>
<evidence type="ECO:0000259" key="3">
    <source>
        <dbReference type="PROSITE" id="PS50110"/>
    </source>
</evidence>
<sequence>MSKRILLADDDRAILEAIKAMLEDEGYEVEATPLGARVIDLCDDPPAVLIQDIWMGGVDGRDICKALRQQEKTKELPIILISANRDVRQIAQEVGANDFLVKPFDIDNLLNKVQNYT</sequence>
<dbReference type="InterPro" id="IPR011006">
    <property type="entry name" value="CheY-like_superfamily"/>
</dbReference>
<accession>A0A402A7K7</accession>
<dbReference type="Pfam" id="PF00072">
    <property type="entry name" value="Response_reg"/>
    <property type="match status" value="1"/>
</dbReference>
<dbReference type="InterPro" id="IPR001789">
    <property type="entry name" value="Sig_transdc_resp-reg_receiver"/>
</dbReference>
<feature type="modified residue" description="4-aspartylphosphate" evidence="2">
    <location>
        <position position="52"/>
    </location>
</feature>
<gene>
    <name evidence="4" type="ORF">KTT_50090</name>
</gene>
<dbReference type="InterPro" id="IPR050595">
    <property type="entry name" value="Bact_response_regulator"/>
</dbReference>